<feature type="chain" id="PRO_5046183013" description="DUF4382 domain-containing protein" evidence="1">
    <location>
        <begin position="28"/>
        <end position="200"/>
    </location>
</feature>
<evidence type="ECO:0000313" key="2">
    <source>
        <dbReference type="EMBL" id="CAH1002046.1"/>
    </source>
</evidence>
<organism evidence="2 3">
    <name type="scientific">Neolewinella maritima</name>
    <dbReference type="NCBI Taxonomy" id="1383882"/>
    <lineage>
        <taxon>Bacteria</taxon>
        <taxon>Pseudomonadati</taxon>
        <taxon>Bacteroidota</taxon>
        <taxon>Saprospiria</taxon>
        <taxon>Saprospirales</taxon>
        <taxon>Lewinellaceae</taxon>
        <taxon>Neolewinella</taxon>
    </lineage>
</organism>
<dbReference type="EMBL" id="CAKLPZ010000004">
    <property type="protein sequence ID" value="CAH1002046.1"/>
    <property type="molecule type" value="Genomic_DNA"/>
</dbReference>
<sequence>MKLPVPNCFFGLLFLLLAVSCSTTTESIDYILGEGQLRLEIANTVVSETTPAVTTVLTVADVRIDGVSLPGFRRQTIQWGGGAQAADVLYNGSIASGSYELVELILDPGTDDQGSGPGCYTVDANGQKHALDIRAGGLLSIPTYELVVDRNEYVSGLLSIQLAKALQPQTASGTYTLQANRWHRKWATYIPQESQLASSR</sequence>
<protein>
    <recommendedName>
        <fullName evidence="4">DUF4382 domain-containing protein</fullName>
    </recommendedName>
</protein>
<evidence type="ECO:0000256" key="1">
    <source>
        <dbReference type="SAM" id="SignalP"/>
    </source>
</evidence>
<evidence type="ECO:0000313" key="3">
    <source>
        <dbReference type="Proteomes" id="UP000837803"/>
    </source>
</evidence>
<dbReference type="PROSITE" id="PS51257">
    <property type="entry name" value="PROKAR_LIPOPROTEIN"/>
    <property type="match status" value="1"/>
</dbReference>
<accession>A0ABN8FD14</accession>
<proteinExistence type="predicted"/>
<feature type="signal peptide" evidence="1">
    <location>
        <begin position="1"/>
        <end position="27"/>
    </location>
</feature>
<comment type="caution">
    <text evidence="2">The sequence shown here is derived from an EMBL/GenBank/DDBJ whole genome shotgun (WGS) entry which is preliminary data.</text>
</comment>
<dbReference type="Proteomes" id="UP000837803">
    <property type="component" value="Unassembled WGS sequence"/>
</dbReference>
<reference evidence="2" key="1">
    <citation type="submission" date="2021-12" db="EMBL/GenBank/DDBJ databases">
        <authorList>
            <person name="Rodrigo-Torres L."/>
            <person name="Arahal R. D."/>
            <person name="Lucena T."/>
        </authorList>
    </citation>
    <scope>NUCLEOTIDE SEQUENCE</scope>
    <source>
        <strain evidence="2">CECT 8419</strain>
    </source>
</reference>
<keyword evidence="3" id="KW-1185">Reference proteome</keyword>
<evidence type="ECO:0008006" key="4">
    <source>
        <dbReference type="Google" id="ProtNLM"/>
    </source>
</evidence>
<keyword evidence="1" id="KW-0732">Signal</keyword>
<name>A0ABN8FD14_9BACT</name>
<gene>
    <name evidence="2" type="ORF">LEM8419_02961</name>
</gene>
<dbReference type="RefSeq" id="WP_238751906.1">
    <property type="nucleotide sequence ID" value="NZ_CAKLPZ010000004.1"/>
</dbReference>